<dbReference type="Pfam" id="PF04773">
    <property type="entry name" value="FecR"/>
    <property type="match status" value="1"/>
</dbReference>
<evidence type="ECO:0000313" key="3">
    <source>
        <dbReference type="EMBL" id="QJR12836.1"/>
    </source>
</evidence>
<feature type="domain" description="FecR protein" evidence="2">
    <location>
        <begin position="54"/>
        <end position="144"/>
    </location>
</feature>
<accession>A0A6M4H004</accession>
<dbReference type="KEGG" id="uru:DSM104443_03929"/>
<dbReference type="EMBL" id="CP053069">
    <property type="protein sequence ID" value="QJR12836.1"/>
    <property type="molecule type" value="Genomic_DNA"/>
</dbReference>
<protein>
    <recommendedName>
        <fullName evidence="2">FecR protein domain-containing protein</fullName>
    </recommendedName>
</protein>
<dbReference type="AlphaFoldDB" id="A0A6M4H004"/>
<gene>
    <name evidence="3" type="ORF">DSM104443_03929</name>
</gene>
<organism evidence="3 4">
    <name type="scientific">Usitatibacter rugosus</name>
    <dbReference type="NCBI Taxonomy" id="2732067"/>
    <lineage>
        <taxon>Bacteria</taxon>
        <taxon>Pseudomonadati</taxon>
        <taxon>Pseudomonadota</taxon>
        <taxon>Betaproteobacteria</taxon>
        <taxon>Nitrosomonadales</taxon>
        <taxon>Usitatibacteraceae</taxon>
        <taxon>Usitatibacter</taxon>
    </lineage>
</organism>
<feature type="chain" id="PRO_5027091955" description="FecR protein domain-containing protein" evidence="1">
    <location>
        <begin position="21"/>
        <end position="150"/>
    </location>
</feature>
<name>A0A6M4H004_9PROT</name>
<feature type="signal peptide" evidence="1">
    <location>
        <begin position="1"/>
        <end position="20"/>
    </location>
</feature>
<proteinExistence type="predicted"/>
<keyword evidence="4" id="KW-1185">Reference proteome</keyword>
<dbReference type="RefSeq" id="WP_171095380.1">
    <property type="nucleotide sequence ID" value="NZ_CP053069.1"/>
</dbReference>
<dbReference type="PANTHER" id="PTHR38731:SF1">
    <property type="entry name" value="FECR PROTEIN DOMAIN-CONTAINING PROTEIN"/>
    <property type="match status" value="1"/>
</dbReference>
<keyword evidence="1" id="KW-0732">Signal</keyword>
<evidence type="ECO:0000313" key="4">
    <source>
        <dbReference type="Proteomes" id="UP000501534"/>
    </source>
</evidence>
<sequence length="150" mass="15510">MKTPTILMAALLACAGTALAADIGQVKVSKGDVQIQRGATKQSAKVGMGIQASDVVLTGTDGAAGITFTDNSLVSVGPNSIFAIDRYSFDTTTHAGEFEGSLKKGKLAAVSGKMVKQSPEAMKIRTPSAVMGVRGTEFVVQVDEPAVQRH</sequence>
<dbReference type="InterPro" id="IPR006860">
    <property type="entry name" value="FecR"/>
</dbReference>
<evidence type="ECO:0000256" key="1">
    <source>
        <dbReference type="SAM" id="SignalP"/>
    </source>
</evidence>
<dbReference type="PANTHER" id="PTHR38731">
    <property type="entry name" value="LIPL45-RELATED LIPOPROTEIN-RELATED"/>
    <property type="match status" value="1"/>
</dbReference>
<reference evidence="3 4" key="1">
    <citation type="submission" date="2020-04" db="EMBL/GenBank/DDBJ databases">
        <title>Usitatibacter rugosus gen. nov., sp. nov. and Usitatibacter palustris sp. nov., novel members of Usitatibacteraceae fam. nov. within the order Nitrosomonadales isolated from soil.</title>
        <authorList>
            <person name="Huber K.J."/>
            <person name="Neumann-Schaal M."/>
            <person name="Geppert A."/>
            <person name="Luckner M."/>
            <person name="Wanner G."/>
            <person name="Overmann J."/>
        </authorList>
    </citation>
    <scope>NUCLEOTIDE SEQUENCE [LARGE SCALE GENOMIC DNA]</scope>
    <source>
        <strain evidence="3 4">0125_3</strain>
    </source>
</reference>
<dbReference type="Proteomes" id="UP000501534">
    <property type="component" value="Chromosome"/>
</dbReference>
<evidence type="ECO:0000259" key="2">
    <source>
        <dbReference type="Pfam" id="PF04773"/>
    </source>
</evidence>